<dbReference type="RefSeq" id="WP_045087003.1">
    <property type="nucleotide sequence ID" value="NZ_LN824141.1"/>
</dbReference>
<proteinExistence type="predicted"/>
<gene>
    <name evidence="2" type="ORF">DTL3_0030</name>
</gene>
<evidence type="ECO:0000313" key="3">
    <source>
        <dbReference type="Proteomes" id="UP000032809"/>
    </source>
</evidence>
<dbReference type="AlphaFoldDB" id="A0A0C7P022"/>
<dbReference type="STRING" id="1006576.DTL3_0030"/>
<dbReference type="EMBL" id="LN824141">
    <property type="protein sequence ID" value="CEP77364.1"/>
    <property type="molecule type" value="Genomic_DNA"/>
</dbReference>
<sequence length="207" mass="23885">MKKFISFVLVSFFIFISILSFPATINVKADSVKGEEKRYILTGNVFIQKDDLIITTDYATISLVNDDWRDVETNKVHIKGDSFEATSDYLIFDLQTEKGTLRYNVESNISIEESFIQIFCDELVLDNSKKLYEGFSKEHVLITKDDYSIKSKRFKYEESATLLSLFDNVKIVNESKKIDMDSQVAYFNTKTNEIEAQSVNLILQVED</sequence>
<evidence type="ECO:0000313" key="2">
    <source>
        <dbReference type="EMBL" id="CEP77364.1"/>
    </source>
</evidence>
<dbReference type="Pfam" id="PF03968">
    <property type="entry name" value="LptD_N"/>
    <property type="match status" value="1"/>
</dbReference>
<feature type="domain" description="Organic solvent tolerance-like N-terminal" evidence="1">
    <location>
        <begin position="27"/>
        <end position="106"/>
    </location>
</feature>
<organism evidence="2 3">
    <name type="scientific">Defluviitoga tunisiensis</name>
    <dbReference type="NCBI Taxonomy" id="1006576"/>
    <lineage>
        <taxon>Bacteria</taxon>
        <taxon>Thermotogati</taxon>
        <taxon>Thermotogota</taxon>
        <taxon>Thermotogae</taxon>
        <taxon>Petrotogales</taxon>
        <taxon>Petrotogaceae</taxon>
        <taxon>Defluviitoga</taxon>
    </lineage>
</organism>
<dbReference type="OrthoDB" id="48952at2"/>
<dbReference type="HOGENOM" id="CLU_1319917_0_0_0"/>
<name>A0A0C7P022_DEFTU</name>
<protein>
    <submittedName>
        <fullName evidence="2">OstA family protein</fullName>
    </submittedName>
</protein>
<dbReference type="Proteomes" id="UP000032809">
    <property type="component" value="Chromosome I"/>
</dbReference>
<dbReference type="KEGG" id="dtn:DTL3_0030"/>
<reference evidence="3" key="1">
    <citation type="submission" date="2014-11" db="EMBL/GenBank/DDBJ databases">
        <authorList>
            <person name="Wibberg D."/>
        </authorList>
    </citation>
    <scope>NUCLEOTIDE SEQUENCE [LARGE SCALE GENOMIC DNA]</scope>
    <source>
        <strain evidence="3">L3</strain>
    </source>
</reference>
<keyword evidence="3" id="KW-1185">Reference proteome</keyword>
<dbReference type="Gene3D" id="2.60.450.10">
    <property type="entry name" value="Lipopolysaccharide (LPS) transport protein A like domain"/>
    <property type="match status" value="1"/>
</dbReference>
<accession>A0A0C7P022</accession>
<evidence type="ECO:0000259" key="1">
    <source>
        <dbReference type="Pfam" id="PF03968"/>
    </source>
</evidence>
<dbReference type="InterPro" id="IPR005653">
    <property type="entry name" value="OstA-like_N"/>
</dbReference>